<dbReference type="Gene3D" id="3.40.50.2020">
    <property type="match status" value="1"/>
</dbReference>
<dbReference type="EMBL" id="PXOH01000002">
    <property type="protein sequence ID" value="PSF38870.1"/>
    <property type="molecule type" value="Genomic_DNA"/>
</dbReference>
<proteinExistence type="predicted"/>
<dbReference type="OrthoDB" id="307631at2"/>
<dbReference type="Pfam" id="PF00156">
    <property type="entry name" value="Pribosyltran"/>
    <property type="match status" value="1"/>
</dbReference>
<keyword evidence="5" id="KW-1185">Reference proteome</keyword>
<evidence type="ECO:0000313" key="5">
    <source>
        <dbReference type="Proteomes" id="UP000239001"/>
    </source>
</evidence>
<reference evidence="4 5" key="1">
    <citation type="submission" date="2018-03" db="EMBL/GenBank/DDBJ databases">
        <title>The ancient ancestry and fast evolution of plastids.</title>
        <authorList>
            <person name="Moore K.R."/>
            <person name="Magnabosco C."/>
            <person name="Momper L."/>
            <person name="Gold D.A."/>
            <person name="Bosak T."/>
            <person name="Fournier G.P."/>
        </authorList>
    </citation>
    <scope>NUCLEOTIDE SEQUENCE [LARGE SCALE GENOMIC DNA]</scope>
    <source>
        <strain evidence="4 5">CCALA 016</strain>
    </source>
</reference>
<dbReference type="InterPro" id="IPR000836">
    <property type="entry name" value="PRTase_dom"/>
</dbReference>
<dbReference type="PANTHER" id="PTHR43363">
    <property type="entry name" value="HYPOXANTHINE PHOSPHORIBOSYLTRANSFERASE"/>
    <property type="match status" value="1"/>
</dbReference>
<organism evidence="4 5">
    <name type="scientific">Aphanothece hegewaldii CCALA 016</name>
    <dbReference type="NCBI Taxonomy" id="2107694"/>
    <lineage>
        <taxon>Bacteria</taxon>
        <taxon>Bacillati</taxon>
        <taxon>Cyanobacteriota</taxon>
        <taxon>Cyanophyceae</taxon>
        <taxon>Oscillatoriophycideae</taxon>
        <taxon>Chroococcales</taxon>
        <taxon>Aphanothecaceae</taxon>
        <taxon>Aphanothece</taxon>
    </lineage>
</organism>
<evidence type="ECO:0000259" key="3">
    <source>
        <dbReference type="Pfam" id="PF00156"/>
    </source>
</evidence>
<gene>
    <name evidence="4" type="ORF">C7H19_02090</name>
</gene>
<dbReference type="AlphaFoldDB" id="A0A2T1M2A3"/>
<name>A0A2T1M2A3_9CHRO</name>
<keyword evidence="2 4" id="KW-0808">Transferase</keyword>
<sequence length="164" mass="19113">MSDLYVSWDVYNQEIEKLAVLVYQSQWEFDQIVCIAKGGLRVGDILSRLFRKPLGILSTSSYTGEENKTRGELTFSKYLSMTTEKMGNRILLVDDLADSGITLLETINWLKNKFPDEVQEVRTAVLWYKDSSVIKPDYYVEYLPDNPWIHQPFERYEQITPAEL</sequence>
<comment type="caution">
    <text evidence="4">The sequence shown here is derived from an EMBL/GenBank/DDBJ whole genome shotgun (WGS) entry which is preliminary data.</text>
</comment>
<dbReference type="GO" id="GO:0016757">
    <property type="term" value="F:glycosyltransferase activity"/>
    <property type="evidence" value="ECO:0007669"/>
    <property type="project" value="UniProtKB-KW"/>
</dbReference>
<dbReference type="SUPFAM" id="SSF53271">
    <property type="entry name" value="PRTase-like"/>
    <property type="match status" value="1"/>
</dbReference>
<protein>
    <submittedName>
        <fullName evidence="4">Phosphoribosyltransferase</fullName>
    </submittedName>
</protein>
<dbReference type="PANTHER" id="PTHR43363:SF1">
    <property type="entry name" value="HYPOXANTHINE-GUANINE PHOSPHORIBOSYLTRANSFERASE"/>
    <property type="match status" value="1"/>
</dbReference>
<dbReference type="CDD" id="cd06223">
    <property type="entry name" value="PRTases_typeI"/>
    <property type="match status" value="1"/>
</dbReference>
<dbReference type="RefSeq" id="WP_106455235.1">
    <property type="nucleotide sequence ID" value="NZ_PXOH01000002.1"/>
</dbReference>
<evidence type="ECO:0000256" key="2">
    <source>
        <dbReference type="ARBA" id="ARBA00022679"/>
    </source>
</evidence>
<reference evidence="4 5" key="2">
    <citation type="submission" date="2018-03" db="EMBL/GenBank/DDBJ databases">
        <authorList>
            <person name="Keele B.F."/>
        </authorList>
    </citation>
    <scope>NUCLEOTIDE SEQUENCE [LARGE SCALE GENOMIC DNA]</scope>
    <source>
        <strain evidence="4 5">CCALA 016</strain>
    </source>
</reference>
<evidence type="ECO:0000256" key="1">
    <source>
        <dbReference type="ARBA" id="ARBA00022676"/>
    </source>
</evidence>
<keyword evidence="1 4" id="KW-0328">Glycosyltransferase</keyword>
<accession>A0A2T1M2A3</accession>
<evidence type="ECO:0000313" key="4">
    <source>
        <dbReference type="EMBL" id="PSF38870.1"/>
    </source>
</evidence>
<dbReference type="Proteomes" id="UP000239001">
    <property type="component" value="Unassembled WGS sequence"/>
</dbReference>
<dbReference type="InterPro" id="IPR029057">
    <property type="entry name" value="PRTase-like"/>
</dbReference>
<feature type="domain" description="Phosphoribosyltransferase" evidence="3">
    <location>
        <begin position="8"/>
        <end position="157"/>
    </location>
</feature>